<evidence type="ECO:0000313" key="3">
    <source>
        <dbReference type="Proteomes" id="UP000076502"/>
    </source>
</evidence>
<gene>
    <name evidence="2" type="ORF">WN55_03337</name>
</gene>
<keyword evidence="1" id="KW-0812">Transmembrane</keyword>
<feature type="transmembrane region" description="Helical" evidence="1">
    <location>
        <begin position="12"/>
        <end position="31"/>
    </location>
</feature>
<protein>
    <submittedName>
        <fullName evidence="2">Uncharacterized protein</fullName>
    </submittedName>
</protein>
<reference evidence="2 3" key="1">
    <citation type="submission" date="2015-07" db="EMBL/GenBank/DDBJ databases">
        <title>The genome of Dufourea novaeangliae.</title>
        <authorList>
            <person name="Pan H."/>
            <person name="Kapheim K."/>
        </authorList>
    </citation>
    <scope>NUCLEOTIDE SEQUENCE [LARGE SCALE GENOMIC DNA]</scope>
    <source>
        <strain evidence="2">0120121106</strain>
        <tissue evidence="2">Whole body</tissue>
    </source>
</reference>
<name>A0A154PM92_DUFNO</name>
<sequence length="56" mass="5906">MSGGVRNGIGILTVFAKLLYFIAFYVVVCVVNGGTRNLHCSNDITNAVSVAVSTDK</sequence>
<evidence type="ECO:0000256" key="1">
    <source>
        <dbReference type="SAM" id="Phobius"/>
    </source>
</evidence>
<evidence type="ECO:0000313" key="2">
    <source>
        <dbReference type="EMBL" id="KZC12584.1"/>
    </source>
</evidence>
<keyword evidence="1" id="KW-0472">Membrane</keyword>
<organism evidence="2 3">
    <name type="scientific">Dufourea novaeangliae</name>
    <name type="common">Sweat bee</name>
    <dbReference type="NCBI Taxonomy" id="178035"/>
    <lineage>
        <taxon>Eukaryota</taxon>
        <taxon>Metazoa</taxon>
        <taxon>Ecdysozoa</taxon>
        <taxon>Arthropoda</taxon>
        <taxon>Hexapoda</taxon>
        <taxon>Insecta</taxon>
        <taxon>Pterygota</taxon>
        <taxon>Neoptera</taxon>
        <taxon>Endopterygota</taxon>
        <taxon>Hymenoptera</taxon>
        <taxon>Apocrita</taxon>
        <taxon>Aculeata</taxon>
        <taxon>Apoidea</taxon>
        <taxon>Anthophila</taxon>
        <taxon>Halictidae</taxon>
        <taxon>Rophitinae</taxon>
        <taxon>Dufourea</taxon>
    </lineage>
</organism>
<keyword evidence="3" id="KW-1185">Reference proteome</keyword>
<dbReference type="AlphaFoldDB" id="A0A154PM92"/>
<keyword evidence="1" id="KW-1133">Transmembrane helix</keyword>
<dbReference type="EMBL" id="KQ434954">
    <property type="protein sequence ID" value="KZC12584.1"/>
    <property type="molecule type" value="Genomic_DNA"/>
</dbReference>
<accession>A0A154PM92</accession>
<dbReference type="Proteomes" id="UP000076502">
    <property type="component" value="Unassembled WGS sequence"/>
</dbReference>
<proteinExistence type="predicted"/>